<sequence>MKYQTLIFSSHAIQRMFLRQISQEEVKTAIAQGEIIQEYPDDQPFPSYLLLDFIEGRPIHVVFSYDQETDTGYVVTTYIPDPNIWQPDFRTKR</sequence>
<name>A0AA96WWG8_LEPBY</name>
<dbReference type="AlphaFoldDB" id="A0AA96WWG8"/>
<protein>
    <submittedName>
        <fullName evidence="1">DUF4258 domain-containing protein</fullName>
    </submittedName>
</protein>
<dbReference type="InterPro" id="IPR025354">
    <property type="entry name" value="DUF4258"/>
</dbReference>
<accession>A0AA96WWG8</accession>
<reference evidence="1" key="2">
    <citation type="submission" date="2023-07" db="EMBL/GenBank/DDBJ databases">
        <authorList>
            <person name="Bai X.-H."/>
            <person name="Wang H.-H."/>
            <person name="Wang J."/>
            <person name="Ma M.-Y."/>
            <person name="Hu H.-H."/>
            <person name="Song Z.-L."/>
            <person name="Ma H.-G."/>
            <person name="Fan Y."/>
            <person name="Du C.-Y."/>
            <person name="Xu J.-C."/>
        </authorList>
    </citation>
    <scope>NUCLEOTIDE SEQUENCE</scope>
    <source>
        <strain evidence="1">CZ1</strain>
    </source>
</reference>
<organism evidence="1">
    <name type="scientific">Leptolyngbya boryana CZ1</name>
    <dbReference type="NCBI Taxonomy" id="3060204"/>
    <lineage>
        <taxon>Bacteria</taxon>
        <taxon>Bacillati</taxon>
        <taxon>Cyanobacteriota</taxon>
        <taxon>Cyanophyceae</taxon>
        <taxon>Leptolyngbyales</taxon>
        <taxon>Leptolyngbyaceae</taxon>
        <taxon>Leptolyngbya group</taxon>
        <taxon>Leptolyngbya</taxon>
    </lineage>
</organism>
<evidence type="ECO:0000313" key="1">
    <source>
        <dbReference type="EMBL" id="WNZ46338.1"/>
    </source>
</evidence>
<dbReference type="RefSeq" id="WP_287454318.1">
    <property type="nucleotide sequence ID" value="NZ_CP130144.1"/>
</dbReference>
<dbReference type="EMBL" id="CP130144">
    <property type="protein sequence ID" value="WNZ46338.1"/>
    <property type="molecule type" value="Genomic_DNA"/>
</dbReference>
<dbReference type="Pfam" id="PF14076">
    <property type="entry name" value="DUF4258"/>
    <property type="match status" value="1"/>
</dbReference>
<proteinExistence type="predicted"/>
<gene>
    <name evidence="1" type="ORF">Q2T42_00605</name>
</gene>
<reference evidence="1" key="1">
    <citation type="journal article" date="2023" name="Plants (Basel)">
        <title>Genomic Analysis of Leptolyngbya boryana CZ1 Reveals Efficient Carbon Fixation Modules.</title>
        <authorList>
            <person name="Bai X."/>
            <person name="Wang H."/>
            <person name="Cheng W."/>
            <person name="Wang J."/>
            <person name="Ma M."/>
            <person name="Hu H."/>
            <person name="Song Z."/>
            <person name="Ma H."/>
            <person name="Fan Y."/>
            <person name="Du C."/>
            <person name="Xu J."/>
        </authorList>
    </citation>
    <scope>NUCLEOTIDE SEQUENCE</scope>
    <source>
        <strain evidence="1">CZ1</strain>
    </source>
</reference>